<keyword evidence="3" id="KW-0963">Cytoplasm</keyword>
<protein>
    <recommendedName>
        <fullName evidence="9">Phosphatidylcholine transfer protein</fullName>
    </recommendedName>
    <alternativeName>
        <fullName evidence="11">START domain-containing protein 2</fullName>
    </alternativeName>
    <alternativeName>
        <fullName evidence="10">StAR-related lipid transfer protein 2</fullName>
    </alternativeName>
</protein>
<keyword evidence="5" id="KW-0007">Acetylation</keyword>
<evidence type="ECO:0000256" key="3">
    <source>
        <dbReference type="ARBA" id="ARBA00022490"/>
    </source>
</evidence>
<evidence type="ECO:0000256" key="5">
    <source>
        <dbReference type="ARBA" id="ARBA00022990"/>
    </source>
</evidence>
<dbReference type="PANTHER" id="PTHR19308:SF8">
    <property type="entry name" value="STAR-RELATED LIPID TRANSFER PROTEIN 7, MITOCHONDRIAL"/>
    <property type="match status" value="1"/>
</dbReference>
<evidence type="ECO:0000256" key="7">
    <source>
        <dbReference type="ARBA" id="ARBA00023121"/>
    </source>
</evidence>
<dbReference type="GO" id="GO:0008289">
    <property type="term" value="F:lipid binding"/>
    <property type="evidence" value="ECO:0007669"/>
    <property type="project" value="UniProtKB-KW"/>
</dbReference>
<feature type="compositionally biased region" description="Basic and acidic residues" evidence="12">
    <location>
        <begin position="425"/>
        <end position="436"/>
    </location>
</feature>
<keyword evidence="6" id="KW-0445">Lipid transport</keyword>
<dbReference type="EMBL" id="AK418113">
    <property type="protein sequence ID" value="BAN21328.1"/>
    <property type="molecule type" value="mRNA"/>
</dbReference>
<proteinExistence type="evidence at transcript level"/>
<dbReference type="InterPro" id="IPR051213">
    <property type="entry name" value="START_lipid_transfer"/>
</dbReference>
<feature type="domain" description="START" evidence="13">
    <location>
        <begin position="224"/>
        <end position="401"/>
    </location>
</feature>
<dbReference type="Gene3D" id="3.30.530.20">
    <property type="match status" value="1"/>
</dbReference>
<dbReference type="GO" id="GO:0005829">
    <property type="term" value="C:cytosol"/>
    <property type="evidence" value="ECO:0007669"/>
    <property type="project" value="UniProtKB-ARBA"/>
</dbReference>
<feature type="compositionally biased region" description="Low complexity" evidence="12">
    <location>
        <begin position="452"/>
        <end position="465"/>
    </location>
</feature>
<comment type="subcellular location">
    <subcellularLocation>
        <location evidence="1">Cytoplasm</location>
    </subcellularLocation>
</comment>
<evidence type="ECO:0000256" key="11">
    <source>
        <dbReference type="ARBA" id="ARBA00079049"/>
    </source>
</evidence>
<feature type="region of interest" description="Disordered" evidence="12">
    <location>
        <begin position="415"/>
        <end position="465"/>
    </location>
</feature>
<reference evidence="14" key="1">
    <citation type="journal article" date="2013" name="PLoS ONE">
        <title>Gene expression in gut symbiotic organ of stinkbug affected by extracellular bacterial symbiont.</title>
        <authorList>
            <person name="Futahashi R."/>
            <person name="Tanaka K."/>
            <person name="Tanahashi M."/>
            <person name="Nikoh N."/>
            <person name="Kikuchi Y."/>
            <person name="Lee B.L."/>
            <person name="Fukatsu T."/>
        </authorList>
    </citation>
    <scope>NUCLEOTIDE SEQUENCE</scope>
    <source>
        <tissue evidence="14">Midgut</tissue>
    </source>
</reference>
<name>R4WE05_RIPPE</name>
<evidence type="ECO:0000256" key="6">
    <source>
        <dbReference type="ARBA" id="ARBA00023055"/>
    </source>
</evidence>
<evidence type="ECO:0000256" key="4">
    <source>
        <dbReference type="ARBA" id="ARBA00022553"/>
    </source>
</evidence>
<dbReference type="GO" id="GO:0006869">
    <property type="term" value="P:lipid transport"/>
    <property type="evidence" value="ECO:0007669"/>
    <property type="project" value="UniProtKB-KW"/>
</dbReference>
<dbReference type="InterPro" id="IPR002913">
    <property type="entry name" value="START_lipid-bd_dom"/>
</dbReference>
<accession>R4WE05</accession>
<dbReference type="SUPFAM" id="SSF55961">
    <property type="entry name" value="Bet v1-like"/>
    <property type="match status" value="1"/>
</dbReference>
<evidence type="ECO:0000259" key="13">
    <source>
        <dbReference type="PROSITE" id="PS50848"/>
    </source>
</evidence>
<evidence type="ECO:0000256" key="12">
    <source>
        <dbReference type="SAM" id="MobiDB-lite"/>
    </source>
</evidence>
<evidence type="ECO:0000256" key="2">
    <source>
        <dbReference type="ARBA" id="ARBA00022448"/>
    </source>
</evidence>
<dbReference type="AlphaFoldDB" id="R4WE05"/>
<comment type="subunit">
    <text evidence="8">Interacts with ACOT13/THEM2.</text>
</comment>
<dbReference type="Pfam" id="PF01852">
    <property type="entry name" value="START"/>
    <property type="match status" value="1"/>
</dbReference>
<evidence type="ECO:0000256" key="10">
    <source>
        <dbReference type="ARBA" id="ARBA00077188"/>
    </source>
</evidence>
<keyword evidence="4" id="KW-0597">Phosphoprotein</keyword>
<keyword evidence="2" id="KW-0813">Transport</keyword>
<evidence type="ECO:0000256" key="1">
    <source>
        <dbReference type="ARBA" id="ARBA00004496"/>
    </source>
</evidence>
<dbReference type="PANTHER" id="PTHR19308">
    <property type="entry name" value="PHOSPHATIDYLCHOLINE TRANSFER PROTEIN"/>
    <property type="match status" value="1"/>
</dbReference>
<organism evidence="14">
    <name type="scientific">Riptortus pedestris</name>
    <name type="common">Bean bug</name>
    <dbReference type="NCBI Taxonomy" id="329032"/>
    <lineage>
        <taxon>Eukaryota</taxon>
        <taxon>Metazoa</taxon>
        <taxon>Ecdysozoa</taxon>
        <taxon>Arthropoda</taxon>
        <taxon>Hexapoda</taxon>
        <taxon>Insecta</taxon>
        <taxon>Pterygota</taxon>
        <taxon>Neoptera</taxon>
        <taxon>Paraneoptera</taxon>
        <taxon>Hemiptera</taxon>
        <taxon>Heteroptera</taxon>
        <taxon>Panheteroptera</taxon>
        <taxon>Pentatomomorpha</taxon>
        <taxon>Coreoidea</taxon>
        <taxon>Alydidae</taxon>
        <taxon>Riptortus</taxon>
    </lineage>
</organism>
<dbReference type="InterPro" id="IPR023393">
    <property type="entry name" value="START-like_dom_sf"/>
</dbReference>
<keyword evidence="7" id="KW-0446">Lipid-binding</keyword>
<dbReference type="SMART" id="SM00234">
    <property type="entry name" value="START"/>
    <property type="match status" value="1"/>
</dbReference>
<sequence length="488" mass="57063">MIVPFIAFGRFVLQNNRSSNLPKKRHFSGFLKHNAISEKFHYDIRNLYSAIQEDFRKSCSSIKQKPVLVIWTKHLPQISKALRSSSVSIVRHCLKQIECVVAQRVRRGQQMITLYTRLWDEKGFRFLFLQMKRIFHKRSKHLILGASFIAFDWENERIPIDDLKRHVNEMKICHILRKKAFTGEEGEGTQATCTEGNCRCPECDATADVHCWEPFIKEEDLTVWKMEETNHPGSNLYCYKMYGKYSDVTADDFLEVFLDTENRTKWDVHAALLKVIDSDPSTQSSVIYWETKWPTLFSNRDYVFKRRYYKDEKNKVIVIMNKSTDHPMYPPTNSKARVTEFWSYMVIKANTEFNEPGIEFSLTYFDNPGISLPSVLTLWVTVQGMPEYLKRLRVEALKISEKRKLEGLKESIDESEGKFYPNSNHQDEKAKEEGPDKGIFPKKSKEPHCNEQTETSPSHTSEESPISTYDLVLLISSYMHKVKSSLWL</sequence>
<evidence type="ECO:0000256" key="9">
    <source>
        <dbReference type="ARBA" id="ARBA00069061"/>
    </source>
</evidence>
<evidence type="ECO:0000313" key="14">
    <source>
        <dbReference type="EMBL" id="BAN21328.1"/>
    </source>
</evidence>
<dbReference type="FunFam" id="3.30.530.20:FF:000017">
    <property type="entry name" value="Phosphatidylcholine transfer protein, putative"/>
    <property type="match status" value="1"/>
</dbReference>
<evidence type="ECO:0000256" key="8">
    <source>
        <dbReference type="ARBA" id="ARBA00063535"/>
    </source>
</evidence>
<dbReference type="PROSITE" id="PS50848">
    <property type="entry name" value="START"/>
    <property type="match status" value="1"/>
</dbReference>